<reference evidence="3 4" key="1">
    <citation type="journal article" date="2024" name="BMC Genomics">
        <title>Genome assembly of redclaw crayfish (Cherax quadricarinatus) provides insights into its immune adaptation and hypoxia tolerance.</title>
        <authorList>
            <person name="Liu Z."/>
            <person name="Zheng J."/>
            <person name="Li H."/>
            <person name="Fang K."/>
            <person name="Wang S."/>
            <person name="He J."/>
            <person name="Zhou D."/>
            <person name="Weng S."/>
            <person name="Chi M."/>
            <person name="Gu Z."/>
            <person name="He J."/>
            <person name="Li F."/>
            <person name="Wang M."/>
        </authorList>
    </citation>
    <scope>NUCLEOTIDE SEQUENCE [LARGE SCALE GENOMIC DNA]</scope>
    <source>
        <strain evidence="3">ZL_2023a</strain>
    </source>
</reference>
<dbReference type="InterPro" id="IPR047184">
    <property type="entry name" value="KANK1-4"/>
</dbReference>
<dbReference type="FunFam" id="1.25.40.20:FF:000243">
    <property type="entry name" value="Uncharacterized protein, isoform D"/>
    <property type="match status" value="1"/>
</dbReference>
<dbReference type="PANTHER" id="PTHR24168:SF21">
    <property type="entry name" value="KANK, ISOFORM D"/>
    <property type="match status" value="1"/>
</dbReference>
<protein>
    <recommendedName>
        <fullName evidence="5">KN motif and ankyrin repeat domain-containing protein 1</fullName>
    </recommendedName>
</protein>
<dbReference type="PROSITE" id="PS50088">
    <property type="entry name" value="ANK_REPEAT"/>
    <property type="match status" value="3"/>
</dbReference>
<dbReference type="PROSITE" id="PS50297">
    <property type="entry name" value="ANK_REP_REGION"/>
    <property type="match status" value="3"/>
</dbReference>
<comment type="caution">
    <text evidence="3">The sequence shown here is derived from an EMBL/GenBank/DDBJ whole genome shotgun (WGS) entry which is preliminary data.</text>
</comment>
<feature type="region of interest" description="Disordered" evidence="2">
    <location>
        <begin position="117"/>
        <end position="144"/>
    </location>
</feature>
<feature type="compositionally biased region" description="Basic and acidic residues" evidence="2">
    <location>
        <begin position="118"/>
        <end position="131"/>
    </location>
</feature>
<dbReference type="AlphaFoldDB" id="A0AAW0YFN1"/>
<dbReference type="Pfam" id="PF12796">
    <property type="entry name" value="Ank_2"/>
    <property type="match status" value="1"/>
</dbReference>
<dbReference type="SMART" id="SM00248">
    <property type="entry name" value="ANK"/>
    <property type="match status" value="5"/>
</dbReference>
<sequence length="476" mass="52469">KHVHELGTMNITENPLNEALMNKKFSNQDNDINDNKLMIDDCSKSEDESLSSDLEEMRNVLTEIIKNATHYLDKQLTAELENDKNKYTKRAPYTRQQTYTKYSEGLINLGFDENADTEEAKAQRNAKKAESTKPLTSATEHKNAVTKKIEKVETPKKEIYSKKEERKILAVPSREMKAALKVVNDSIGKPVRSGQQLTNALNIIQREWFKVSSQKDADPHAVEDYMDVFEEYSKGLLQRVVNLSDVNGNTAMHYAVSHGNFDVVSVLLDSKVCNINHQNKAGYTATMLVSLAQIRSEAHASVVQRLFQLGDVNIKASQHGQTALMLAVSHGRLDMVRMLVGAGAEINIQDEDGSTALMCAAEHGHLAIVKFLLAQPDTDPTLMDNDGSTALTIAVEAGNKDVGVLLYKHMNLSRGASPYSSIRVKRSHTPTTSRPSVTPPPRSSAPSSPGRSRKSSAPPSPGRSRQSSASLSNLMI</sequence>
<feature type="non-terminal residue" evidence="3">
    <location>
        <position position="1"/>
    </location>
</feature>
<dbReference type="InterPro" id="IPR036770">
    <property type="entry name" value="Ankyrin_rpt-contain_sf"/>
</dbReference>
<dbReference type="SUPFAM" id="SSF48403">
    <property type="entry name" value="Ankyrin repeat"/>
    <property type="match status" value="1"/>
</dbReference>
<evidence type="ECO:0000313" key="4">
    <source>
        <dbReference type="Proteomes" id="UP001445076"/>
    </source>
</evidence>
<keyword evidence="4" id="KW-1185">Reference proteome</keyword>
<evidence type="ECO:0008006" key="5">
    <source>
        <dbReference type="Google" id="ProtNLM"/>
    </source>
</evidence>
<feature type="repeat" description="ANK" evidence="1">
    <location>
        <begin position="319"/>
        <end position="351"/>
    </location>
</feature>
<accession>A0AAW0YFN1</accession>
<proteinExistence type="predicted"/>
<dbReference type="PRINTS" id="PR01415">
    <property type="entry name" value="ANKYRIN"/>
</dbReference>
<evidence type="ECO:0000256" key="2">
    <source>
        <dbReference type="SAM" id="MobiDB-lite"/>
    </source>
</evidence>
<dbReference type="GO" id="GO:0005737">
    <property type="term" value="C:cytoplasm"/>
    <property type="evidence" value="ECO:0007669"/>
    <property type="project" value="TreeGrafter"/>
</dbReference>
<dbReference type="PANTHER" id="PTHR24168">
    <property type="entry name" value="KN MOTIF AND ANKYRIN REPEAT DOMAIN-CONTAINING"/>
    <property type="match status" value="1"/>
</dbReference>
<dbReference type="GO" id="GO:0005856">
    <property type="term" value="C:cytoskeleton"/>
    <property type="evidence" value="ECO:0007669"/>
    <property type="project" value="TreeGrafter"/>
</dbReference>
<keyword evidence="1" id="KW-0040">ANK repeat</keyword>
<feature type="repeat" description="ANK" evidence="1">
    <location>
        <begin position="247"/>
        <end position="269"/>
    </location>
</feature>
<dbReference type="GO" id="GO:0030837">
    <property type="term" value="P:negative regulation of actin filament polymerization"/>
    <property type="evidence" value="ECO:0007669"/>
    <property type="project" value="InterPro"/>
</dbReference>
<evidence type="ECO:0000256" key="1">
    <source>
        <dbReference type="PROSITE-ProRule" id="PRU00023"/>
    </source>
</evidence>
<dbReference type="Gene3D" id="1.25.40.20">
    <property type="entry name" value="Ankyrin repeat-containing domain"/>
    <property type="match status" value="1"/>
</dbReference>
<organism evidence="3 4">
    <name type="scientific">Cherax quadricarinatus</name>
    <name type="common">Australian red claw crayfish</name>
    <dbReference type="NCBI Taxonomy" id="27406"/>
    <lineage>
        <taxon>Eukaryota</taxon>
        <taxon>Metazoa</taxon>
        <taxon>Ecdysozoa</taxon>
        <taxon>Arthropoda</taxon>
        <taxon>Crustacea</taxon>
        <taxon>Multicrustacea</taxon>
        <taxon>Malacostraca</taxon>
        <taxon>Eumalacostraca</taxon>
        <taxon>Eucarida</taxon>
        <taxon>Decapoda</taxon>
        <taxon>Pleocyemata</taxon>
        <taxon>Astacidea</taxon>
        <taxon>Parastacoidea</taxon>
        <taxon>Parastacidae</taxon>
        <taxon>Cherax</taxon>
    </lineage>
</organism>
<name>A0AAW0YFN1_CHEQU</name>
<dbReference type="InterPro" id="IPR002110">
    <property type="entry name" value="Ankyrin_rpt"/>
</dbReference>
<feature type="compositionally biased region" description="Low complexity" evidence="2">
    <location>
        <begin position="462"/>
        <end position="476"/>
    </location>
</feature>
<feature type="region of interest" description="Disordered" evidence="2">
    <location>
        <begin position="418"/>
        <end position="476"/>
    </location>
</feature>
<feature type="repeat" description="ANK" evidence="1">
    <location>
        <begin position="352"/>
        <end position="373"/>
    </location>
</feature>
<dbReference type="EMBL" id="JARKIK010000005">
    <property type="protein sequence ID" value="KAK8751734.1"/>
    <property type="molecule type" value="Genomic_DNA"/>
</dbReference>
<gene>
    <name evidence="3" type="ORF">OTU49_010004</name>
</gene>
<evidence type="ECO:0000313" key="3">
    <source>
        <dbReference type="EMBL" id="KAK8751734.1"/>
    </source>
</evidence>
<dbReference type="Proteomes" id="UP001445076">
    <property type="component" value="Unassembled WGS sequence"/>
</dbReference>
<dbReference type="Pfam" id="PF00023">
    <property type="entry name" value="Ank"/>
    <property type="match status" value="1"/>
</dbReference>